<sequence length="130" mass="14538">MTNFKPGASFHEDLTASQQQALKQSVPLTSPSQRSKMGLQDSYKEICSNADAITQSSMHTSQIISTEQSCCRCGKNMGMTNSLNFSVSQVQKTEDQDCQQLLYKIETIRQKVINGQMSNQEAKQLLQKLQ</sequence>
<dbReference type="EMBL" id="CAXDID020000032">
    <property type="protein sequence ID" value="CAL5994562.1"/>
    <property type="molecule type" value="Genomic_DNA"/>
</dbReference>
<feature type="compositionally biased region" description="Polar residues" evidence="1">
    <location>
        <begin position="15"/>
        <end position="35"/>
    </location>
</feature>
<evidence type="ECO:0000256" key="1">
    <source>
        <dbReference type="SAM" id="MobiDB-lite"/>
    </source>
</evidence>
<keyword evidence="5" id="KW-1185">Reference proteome</keyword>
<dbReference type="EMBL" id="CAXDID020000142">
    <property type="protein sequence ID" value="CAL6039295.1"/>
    <property type="molecule type" value="Genomic_DNA"/>
</dbReference>
<gene>
    <name evidence="3" type="ORF">HINF_LOCUS13603</name>
    <name evidence="2" type="ORF">HINF_LOCUS19238</name>
    <name evidence="4" type="ORF">HINF_LOCUS37785</name>
</gene>
<dbReference type="EMBL" id="CATOUU010000495">
    <property type="protein sequence ID" value="CAI9931593.1"/>
    <property type="molecule type" value="Genomic_DNA"/>
</dbReference>
<proteinExistence type="predicted"/>
<organism evidence="2">
    <name type="scientific">Hexamita inflata</name>
    <dbReference type="NCBI Taxonomy" id="28002"/>
    <lineage>
        <taxon>Eukaryota</taxon>
        <taxon>Metamonada</taxon>
        <taxon>Diplomonadida</taxon>
        <taxon>Hexamitidae</taxon>
        <taxon>Hexamitinae</taxon>
        <taxon>Hexamita</taxon>
    </lineage>
</organism>
<evidence type="ECO:0000313" key="3">
    <source>
        <dbReference type="EMBL" id="CAL5994562.1"/>
    </source>
</evidence>
<accession>A0AA86P652</accession>
<name>A0AA86P652_9EUKA</name>
<comment type="caution">
    <text evidence="2">The sequence shown here is derived from an EMBL/GenBank/DDBJ whole genome shotgun (WGS) entry which is preliminary data.</text>
</comment>
<evidence type="ECO:0000313" key="2">
    <source>
        <dbReference type="EMBL" id="CAI9931593.1"/>
    </source>
</evidence>
<reference evidence="2" key="1">
    <citation type="submission" date="2023-06" db="EMBL/GenBank/DDBJ databases">
        <authorList>
            <person name="Kurt Z."/>
        </authorList>
    </citation>
    <scope>NUCLEOTIDE SEQUENCE</scope>
</reference>
<feature type="region of interest" description="Disordered" evidence="1">
    <location>
        <begin position="1"/>
        <end position="40"/>
    </location>
</feature>
<evidence type="ECO:0000313" key="5">
    <source>
        <dbReference type="Proteomes" id="UP001642409"/>
    </source>
</evidence>
<evidence type="ECO:0000313" key="4">
    <source>
        <dbReference type="EMBL" id="CAL6039295.1"/>
    </source>
</evidence>
<protein>
    <submittedName>
        <fullName evidence="3">Hypothetical_protein</fullName>
    </submittedName>
</protein>
<dbReference type="AlphaFoldDB" id="A0AA86P652"/>
<dbReference type="Proteomes" id="UP001642409">
    <property type="component" value="Unassembled WGS sequence"/>
</dbReference>
<reference evidence="3 5" key="2">
    <citation type="submission" date="2024-07" db="EMBL/GenBank/DDBJ databases">
        <authorList>
            <person name="Akdeniz Z."/>
        </authorList>
    </citation>
    <scope>NUCLEOTIDE SEQUENCE [LARGE SCALE GENOMIC DNA]</scope>
</reference>